<dbReference type="AlphaFoldDB" id="A0A9D1EYE2"/>
<accession>A0A9D1EYE2</accession>
<evidence type="ECO:0000259" key="1">
    <source>
        <dbReference type="PROSITE" id="PS50234"/>
    </source>
</evidence>
<dbReference type="SUPFAM" id="SSF53300">
    <property type="entry name" value="vWA-like"/>
    <property type="match status" value="1"/>
</dbReference>
<evidence type="ECO:0000313" key="2">
    <source>
        <dbReference type="EMBL" id="HIS35790.1"/>
    </source>
</evidence>
<dbReference type="PROSITE" id="PS50234">
    <property type="entry name" value="VWFA"/>
    <property type="match status" value="1"/>
</dbReference>
<dbReference type="Gene3D" id="3.40.50.410">
    <property type="entry name" value="von Willebrand factor, type A domain"/>
    <property type="match status" value="1"/>
</dbReference>
<reference evidence="2" key="2">
    <citation type="journal article" date="2021" name="PeerJ">
        <title>Extensive microbial diversity within the chicken gut microbiome revealed by metagenomics and culture.</title>
        <authorList>
            <person name="Gilroy R."/>
            <person name="Ravi A."/>
            <person name="Getino M."/>
            <person name="Pursley I."/>
            <person name="Horton D.L."/>
            <person name="Alikhan N.F."/>
            <person name="Baker D."/>
            <person name="Gharbi K."/>
            <person name="Hall N."/>
            <person name="Watson M."/>
            <person name="Adriaenssens E.M."/>
            <person name="Foster-Nyarko E."/>
            <person name="Jarju S."/>
            <person name="Secka A."/>
            <person name="Antonio M."/>
            <person name="Oren A."/>
            <person name="Chaudhuri R.R."/>
            <person name="La Ragione R."/>
            <person name="Hildebrand F."/>
            <person name="Pallen M.J."/>
        </authorList>
    </citation>
    <scope>NUCLEOTIDE SEQUENCE</scope>
    <source>
        <strain evidence="2">6276</strain>
    </source>
</reference>
<sequence>MNKTIYILIDCSESMSGSRVAMVNYTMHKIFEEVFPAVLAENFTSLDICVKVIGFADAGTGNNVFEIIPKTNINACACWVDMTHDVFKGKTPIGEAIKTIIYYDILGGIGEPHINEVIPLIIVISDGLSDCGNPTYEEVLEWGDKTSDKCVGAFRKTFRIAIGIDAYGIGRENLKKFGSISKRMELRGIKSYYDCSEEYVDDLVDILRPPPIASLY</sequence>
<comment type="caution">
    <text evidence="2">The sequence shown here is derived from an EMBL/GenBank/DDBJ whole genome shotgun (WGS) entry which is preliminary data.</text>
</comment>
<organism evidence="2 3">
    <name type="scientific">Candidatus Scatousia excrementigallinarum</name>
    <dbReference type="NCBI Taxonomy" id="2840935"/>
    <lineage>
        <taxon>Bacteria</taxon>
        <taxon>Candidatus Scatousia</taxon>
    </lineage>
</organism>
<proteinExistence type="predicted"/>
<dbReference type="CDD" id="cd00198">
    <property type="entry name" value="vWFA"/>
    <property type="match status" value="1"/>
</dbReference>
<dbReference type="InterPro" id="IPR002035">
    <property type="entry name" value="VWF_A"/>
</dbReference>
<feature type="domain" description="VWFA" evidence="1">
    <location>
        <begin position="4"/>
        <end position="207"/>
    </location>
</feature>
<name>A0A9D1EYE2_9BACT</name>
<reference evidence="2" key="1">
    <citation type="submission" date="2020-10" db="EMBL/GenBank/DDBJ databases">
        <authorList>
            <person name="Gilroy R."/>
        </authorList>
    </citation>
    <scope>NUCLEOTIDE SEQUENCE</scope>
    <source>
        <strain evidence="2">6276</strain>
    </source>
</reference>
<dbReference type="EMBL" id="DVIU01000084">
    <property type="protein sequence ID" value="HIS35790.1"/>
    <property type="molecule type" value="Genomic_DNA"/>
</dbReference>
<evidence type="ECO:0000313" key="3">
    <source>
        <dbReference type="Proteomes" id="UP000823928"/>
    </source>
</evidence>
<dbReference type="Proteomes" id="UP000823928">
    <property type="component" value="Unassembled WGS sequence"/>
</dbReference>
<protein>
    <submittedName>
        <fullName evidence="2">VWA domain-containing protein</fullName>
    </submittedName>
</protein>
<dbReference type="InterPro" id="IPR036465">
    <property type="entry name" value="vWFA_dom_sf"/>
</dbReference>
<gene>
    <name evidence="2" type="ORF">IAC10_04075</name>
</gene>